<proteinExistence type="predicted"/>
<dbReference type="AlphaFoldDB" id="A0A5N6NU28"/>
<gene>
    <name evidence="1" type="ORF">E3N88_17163</name>
</gene>
<reference evidence="1 2" key="1">
    <citation type="submission" date="2019-05" db="EMBL/GenBank/DDBJ databases">
        <title>Mikania micrantha, genome provides insights into the molecular mechanism of rapid growth.</title>
        <authorList>
            <person name="Liu B."/>
        </authorList>
    </citation>
    <scope>NUCLEOTIDE SEQUENCE [LARGE SCALE GENOMIC DNA]</scope>
    <source>
        <strain evidence="1">NLD-2019</strain>
        <tissue evidence="1">Leaf</tissue>
    </source>
</reference>
<accession>A0A5N6NU28</accession>
<dbReference type="EMBL" id="SZYD01000009">
    <property type="protein sequence ID" value="KAD5317217.1"/>
    <property type="molecule type" value="Genomic_DNA"/>
</dbReference>
<organism evidence="1 2">
    <name type="scientific">Mikania micrantha</name>
    <name type="common">bitter vine</name>
    <dbReference type="NCBI Taxonomy" id="192012"/>
    <lineage>
        <taxon>Eukaryota</taxon>
        <taxon>Viridiplantae</taxon>
        <taxon>Streptophyta</taxon>
        <taxon>Embryophyta</taxon>
        <taxon>Tracheophyta</taxon>
        <taxon>Spermatophyta</taxon>
        <taxon>Magnoliopsida</taxon>
        <taxon>eudicotyledons</taxon>
        <taxon>Gunneridae</taxon>
        <taxon>Pentapetalae</taxon>
        <taxon>asterids</taxon>
        <taxon>campanulids</taxon>
        <taxon>Asterales</taxon>
        <taxon>Asteraceae</taxon>
        <taxon>Asteroideae</taxon>
        <taxon>Heliantheae alliance</taxon>
        <taxon>Eupatorieae</taxon>
        <taxon>Mikania</taxon>
    </lineage>
</organism>
<protein>
    <submittedName>
        <fullName evidence="1">Uncharacterized protein</fullName>
    </submittedName>
</protein>
<evidence type="ECO:0000313" key="1">
    <source>
        <dbReference type="EMBL" id="KAD5317217.1"/>
    </source>
</evidence>
<name>A0A5N6NU28_9ASTR</name>
<sequence length="156" mass="17784">MLGGSNNNSLVPVFVDENLLRYPSNTPNKLQLFENVHYDYNNPAFRPNKRQREVDAIFMQKKLQISLNRNFYHDGFDRPSSIPSPHNVSTGLKLSYDDDERNSSITSASASMTLAPSIMSSIGDSITTELDRHKEQFERFITIQVLNLSALQLNYL</sequence>
<dbReference type="OrthoDB" id="1711136at2759"/>
<keyword evidence="2" id="KW-1185">Reference proteome</keyword>
<evidence type="ECO:0000313" key="2">
    <source>
        <dbReference type="Proteomes" id="UP000326396"/>
    </source>
</evidence>
<dbReference type="Proteomes" id="UP000326396">
    <property type="component" value="Linkage Group LG17"/>
</dbReference>
<comment type="caution">
    <text evidence="1">The sequence shown here is derived from an EMBL/GenBank/DDBJ whole genome shotgun (WGS) entry which is preliminary data.</text>
</comment>